<evidence type="ECO:0000313" key="6">
    <source>
        <dbReference type="EMBL" id="SPD88319.1"/>
    </source>
</evidence>
<proteinExistence type="inferred from homology"/>
<organism evidence="6 7">
    <name type="scientific">Micropruina glycogenica</name>
    <dbReference type="NCBI Taxonomy" id="75385"/>
    <lineage>
        <taxon>Bacteria</taxon>
        <taxon>Bacillati</taxon>
        <taxon>Actinomycetota</taxon>
        <taxon>Actinomycetes</taxon>
        <taxon>Propionibacteriales</taxon>
        <taxon>Nocardioidaceae</taxon>
        <taxon>Micropruina</taxon>
    </lineage>
</organism>
<dbReference type="PANTHER" id="PTHR36510:SF1">
    <property type="entry name" value="GLUTAMATE--CYSTEINE LIGASE 2-RELATED"/>
    <property type="match status" value="1"/>
</dbReference>
<dbReference type="Gene3D" id="3.30.590.20">
    <property type="match status" value="1"/>
</dbReference>
<dbReference type="RefSeq" id="WP_105186859.1">
    <property type="nucleotide sequence ID" value="NZ_BAAAGO010000001.1"/>
</dbReference>
<evidence type="ECO:0000313" key="7">
    <source>
        <dbReference type="Proteomes" id="UP000238164"/>
    </source>
</evidence>
<evidence type="ECO:0000256" key="4">
    <source>
        <dbReference type="ARBA" id="ARBA00048819"/>
    </source>
</evidence>
<dbReference type="InterPro" id="IPR011793">
    <property type="entry name" value="YbdK"/>
</dbReference>
<gene>
    <name evidence="6" type="ORF">MPLG2_3289</name>
</gene>
<keyword evidence="7" id="KW-1185">Reference proteome</keyword>
<evidence type="ECO:0000256" key="1">
    <source>
        <dbReference type="ARBA" id="ARBA00022598"/>
    </source>
</evidence>
<keyword evidence="3 5" id="KW-0067">ATP-binding</keyword>
<comment type="similarity">
    <text evidence="5">Belongs to the glutamate--cysteine ligase type 2 family. YbdK subfamily.</text>
</comment>
<dbReference type="EC" id="6.3.2.2" evidence="5"/>
<dbReference type="InterPro" id="IPR006336">
    <property type="entry name" value="GCS2"/>
</dbReference>
<dbReference type="SUPFAM" id="SSF55931">
    <property type="entry name" value="Glutamine synthetase/guanido kinase"/>
    <property type="match status" value="1"/>
</dbReference>
<dbReference type="GO" id="GO:0042398">
    <property type="term" value="P:modified amino acid biosynthetic process"/>
    <property type="evidence" value="ECO:0007669"/>
    <property type="project" value="InterPro"/>
</dbReference>
<sequence>MRFEFVPGGKSTIGVEWELALVDADTLELAPRAQRVLDGVDDPKAGPIRREYLTGMIELVTGVHHRVDEAVDELRGHLRHVQNLAGDDTRLLGAGAHPISKAAEQQHFGFWRYNVVADRNGYWGRQMAIFGTHIHVGIDHRDKALPITYGLARFSPYFIALTGSSPFWEGVDSGYASQRTMIFQQLPTNGLPYPMDGWDEFEHYATELEEAGMITAPNEIRWDVRPSTFGTIENRVLDSVPTFAELGAMTALTQCLAEYMSRELDDGRAIARLPMWFMKENKWRAARYGLDTDVVTPRVGQKLRPMREGILDWLNRLEPIAAELHCADELAFINDLLEHGPSYLRQRAAGGPEQALRQLVDSTGADRPTWG</sequence>
<dbReference type="Proteomes" id="UP000238164">
    <property type="component" value="Chromosome 1"/>
</dbReference>
<dbReference type="NCBIfam" id="TIGR02050">
    <property type="entry name" value="gshA_cyan_rel"/>
    <property type="match status" value="1"/>
</dbReference>
<dbReference type="InterPro" id="IPR014746">
    <property type="entry name" value="Gln_synth/guanido_kin_cat_dom"/>
</dbReference>
<keyword evidence="1 5" id="KW-0436">Ligase</keyword>
<comment type="function">
    <text evidence="5">ATP-dependent carboxylate-amine ligase which exhibits weak glutamate--cysteine ligase activity.</text>
</comment>
<dbReference type="OrthoDB" id="9769628at2"/>
<evidence type="ECO:0000256" key="3">
    <source>
        <dbReference type="ARBA" id="ARBA00022840"/>
    </source>
</evidence>
<dbReference type="InterPro" id="IPR050141">
    <property type="entry name" value="GCL_type2/YbdK_subfam"/>
</dbReference>
<name>A0A2N9JLS2_9ACTN</name>
<dbReference type="GO" id="GO:0004357">
    <property type="term" value="F:glutamate-cysteine ligase activity"/>
    <property type="evidence" value="ECO:0007669"/>
    <property type="project" value="UniProtKB-EC"/>
</dbReference>
<reference evidence="6 7" key="1">
    <citation type="submission" date="2018-02" db="EMBL/GenBank/DDBJ databases">
        <authorList>
            <person name="Cohen D.B."/>
            <person name="Kent A.D."/>
        </authorList>
    </citation>
    <scope>NUCLEOTIDE SEQUENCE [LARGE SCALE GENOMIC DNA]</scope>
    <source>
        <strain evidence="6">1</strain>
    </source>
</reference>
<dbReference type="EMBL" id="LT985188">
    <property type="protein sequence ID" value="SPD88319.1"/>
    <property type="molecule type" value="Genomic_DNA"/>
</dbReference>
<dbReference type="PANTHER" id="PTHR36510">
    <property type="entry name" value="GLUTAMATE--CYSTEINE LIGASE 2-RELATED"/>
    <property type="match status" value="1"/>
</dbReference>
<keyword evidence="2 5" id="KW-0547">Nucleotide-binding</keyword>
<dbReference type="GO" id="GO:0005524">
    <property type="term" value="F:ATP binding"/>
    <property type="evidence" value="ECO:0007669"/>
    <property type="project" value="UniProtKB-KW"/>
</dbReference>
<dbReference type="HAMAP" id="MF_01609">
    <property type="entry name" value="Glu_cys_ligase_2"/>
    <property type="match status" value="1"/>
</dbReference>
<evidence type="ECO:0000256" key="2">
    <source>
        <dbReference type="ARBA" id="ARBA00022741"/>
    </source>
</evidence>
<dbReference type="Pfam" id="PF04107">
    <property type="entry name" value="GCS2"/>
    <property type="match status" value="1"/>
</dbReference>
<comment type="catalytic activity">
    <reaction evidence="4 5">
        <text>L-cysteine + L-glutamate + ATP = gamma-L-glutamyl-L-cysteine + ADP + phosphate + H(+)</text>
        <dbReference type="Rhea" id="RHEA:13285"/>
        <dbReference type="ChEBI" id="CHEBI:15378"/>
        <dbReference type="ChEBI" id="CHEBI:29985"/>
        <dbReference type="ChEBI" id="CHEBI:30616"/>
        <dbReference type="ChEBI" id="CHEBI:35235"/>
        <dbReference type="ChEBI" id="CHEBI:43474"/>
        <dbReference type="ChEBI" id="CHEBI:58173"/>
        <dbReference type="ChEBI" id="CHEBI:456216"/>
        <dbReference type="EC" id="6.3.2.2"/>
    </reaction>
</comment>
<dbReference type="AlphaFoldDB" id="A0A2N9JLS2"/>
<accession>A0A2N9JLS2</accession>
<dbReference type="KEGG" id="mgg:MPLG2_3289"/>
<protein>
    <recommendedName>
        <fullName evidence="5">Putative glutamate--cysteine ligase 2</fullName>
        <ecNumber evidence="5">6.3.2.2</ecNumber>
    </recommendedName>
    <alternativeName>
        <fullName evidence="5">Gamma-glutamylcysteine synthetase 2</fullName>
        <shortName evidence="5">GCS 2</shortName>
        <shortName evidence="5">Gamma-GCS 2</shortName>
    </alternativeName>
</protein>
<evidence type="ECO:0000256" key="5">
    <source>
        <dbReference type="HAMAP-Rule" id="MF_01609"/>
    </source>
</evidence>